<dbReference type="RefSeq" id="WP_387255083.1">
    <property type="nucleotide sequence ID" value="NZ_JBIALX010000019.1"/>
</dbReference>
<dbReference type="Proteomes" id="UP001601521">
    <property type="component" value="Unassembled WGS sequence"/>
</dbReference>
<dbReference type="EMBL" id="JBIALX010000019">
    <property type="protein sequence ID" value="MFF0457767.1"/>
    <property type="molecule type" value="Genomic_DNA"/>
</dbReference>
<keyword evidence="2" id="KW-1185">Reference proteome</keyword>
<proteinExistence type="predicted"/>
<reference evidence="1 2" key="1">
    <citation type="submission" date="2024-10" db="EMBL/GenBank/DDBJ databases">
        <title>The Natural Products Discovery Center: Release of the First 8490 Sequenced Strains for Exploring Actinobacteria Biosynthetic Diversity.</title>
        <authorList>
            <person name="Kalkreuter E."/>
            <person name="Kautsar S.A."/>
            <person name="Yang D."/>
            <person name="Bader C.D."/>
            <person name="Teijaro C.N."/>
            <person name="Fluegel L."/>
            <person name="Davis C.M."/>
            <person name="Simpson J.R."/>
            <person name="Lauterbach L."/>
            <person name="Steele A.D."/>
            <person name="Gui C."/>
            <person name="Meng S."/>
            <person name="Li G."/>
            <person name="Viehrig K."/>
            <person name="Ye F."/>
            <person name="Su P."/>
            <person name="Kiefer A.F."/>
            <person name="Nichols A."/>
            <person name="Cepeda A.J."/>
            <person name="Yan W."/>
            <person name="Fan B."/>
            <person name="Jiang Y."/>
            <person name="Adhikari A."/>
            <person name="Zheng C.-J."/>
            <person name="Schuster L."/>
            <person name="Cowan T.M."/>
            <person name="Smanski M.J."/>
            <person name="Chevrette M.G."/>
            <person name="De Carvalho L.P.S."/>
            <person name="Shen B."/>
        </authorList>
    </citation>
    <scope>NUCLEOTIDE SEQUENCE [LARGE SCALE GENOMIC DNA]</scope>
    <source>
        <strain evidence="1 2">NPDC004550</strain>
    </source>
</reference>
<accession>A0ABW6NRJ5</accession>
<sequence length="246" mass="26850">MSSMNDPVGRYPKFHDCDEDPGPIYSYFAAMAFATASSECDPEHCRTRARVEEALSGMCSAAILPPRTCVAGLEQEISQRVYAKLKSDAAQATTSLFAQCRIDPGVVGRDFGRMLLNIHNDCLYEDCRARLRGLQAIFPGRYECPIPTCPVPDEIVAPTVARFLDACAALQAARESLIGRLPGGAEMMLAATSRYGACRSRRDAMFLRALPDDGTIPAALIARFGLEYLDVHRLLPALVPSSRACR</sequence>
<evidence type="ECO:0000313" key="2">
    <source>
        <dbReference type="Proteomes" id="UP001601521"/>
    </source>
</evidence>
<comment type="caution">
    <text evidence="1">The sequence shown here is derived from an EMBL/GenBank/DDBJ whole genome shotgun (WGS) entry which is preliminary data.</text>
</comment>
<evidence type="ECO:0008006" key="3">
    <source>
        <dbReference type="Google" id="ProtNLM"/>
    </source>
</evidence>
<organism evidence="1 2">
    <name type="scientific">Nocardia africana</name>
    <dbReference type="NCBI Taxonomy" id="134964"/>
    <lineage>
        <taxon>Bacteria</taxon>
        <taxon>Bacillati</taxon>
        <taxon>Actinomycetota</taxon>
        <taxon>Actinomycetes</taxon>
        <taxon>Mycobacteriales</taxon>
        <taxon>Nocardiaceae</taxon>
        <taxon>Nocardia</taxon>
    </lineage>
</organism>
<protein>
    <recommendedName>
        <fullName evidence="3">DUF222 domain-containing protein</fullName>
    </recommendedName>
</protein>
<evidence type="ECO:0000313" key="1">
    <source>
        <dbReference type="EMBL" id="MFF0457767.1"/>
    </source>
</evidence>
<name>A0ABW6NRJ5_9NOCA</name>
<gene>
    <name evidence="1" type="ORF">ACFYTH_30775</name>
</gene>